<keyword evidence="2" id="KW-1185">Reference proteome</keyword>
<evidence type="ECO:0000313" key="2">
    <source>
        <dbReference type="Proteomes" id="UP001589607"/>
    </source>
</evidence>
<dbReference type="RefSeq" id="WP_236455910.1">
    <property type="nucleotide sequence ID" value="NZ_CBCSGE010000034.1"/>
</dbReference>
<gene>
    <name evidence="1" type="ORF">ACFFVF_12795</name>
</gene>
<dbReference type="Proteomes" id="UP001589607">
    <property type="component" value="Unassembled WGS sequence"/>
</dbReference>
<evidence type="ECO:0000313" key="1">
    <source>
        <dbReference type="EMBL" id="MFB9097398.1"/>
    </source>
</evidence>
<evidence type="ECO:0008006" key="3">
    <source>
        <dbReference type="Google" id="ProtNLM"/>
    </source>
</evidence>
<proteinExistence type="predicted"/>
<name>A0ABV5GPW7_9FLAO</name>
<sequence length="153" mass="18280">MSLENKKINIQEDWKIYKNEFVDLEPNNSYPIDDIWHYFQEDILHANYKDFFIDLGFYGEYLDNRKGFFRLIVAKGGFGKGELYEKFLSRSTDEIKEKIEFYFNLILSKSVENISGLKYDNEEHVDEYDIYSAVNNIFIKLSDEDFEKLSTSQ</sequence>
<protein>
    <recommendedName>
        <fullName evidence="3">DUF4375 domain-containing protein</fullName>
    </recommendedName>
</protein>
<dbReference type="EMBL" id="JBHMEY010000044">
    <property type="protein sequence ID" value="MFB9097398.1"/>
    <property type="molecule type" value="Genomic_DNA"/>
</dbReference>
<accession>A0ABV5GPW7</accession>
<organism evidence="1 2">
    <name type="scientific">Flavobacterium jumunjinense</name>
    <dbReference type="NCBI Taxonomy" id="998845"/>
    <lineage>
        <taxon>Bacteria</taxon>
        <taxon>Pseudomonadati</taxon>
        <taxon>Bacteroidota</taxon>
        <taxon>Flavobacteriia</taxon>
        <taxon>Flavobacteriales</taxon>
        <taxon>Flavobacteriaceae</taxon>
        <taxon>Flavobacterium</taxon>
    </lineage>
</organism>
<reference evidence="1 2" key="1">
    <citation type="submission" date="2024-09" db="EMBL/GenBank/DDBJ databases">
        <authorList>
            <person name="Sun Q."/>
            <person name="Mori K."/>
        </authorList>
    </citation>
    <scope>NUCLEOTIDE SEQUENCE [LARGE SCALE GENOMIC DNA]</scope>
    <source>
        <strain evidence="1 2">CECT 7955</strain>
    </source>
</reference>
<comment type="caution">
    <text evidence="1">The sequence shown here is derived from an EMBL/GenBank/DDBJ whole genome shotgun (WGS) entry which is preliminary data.</text>
</comment>